<evidence type="ECO:0000256" key="1">
    <source>
        <dbReference type="ARBA" id="ARBA00022801"/>
    </source>
</evidence>
<dbReference type="eggNOG" id="ENOG502RZ5C">
    <property type="taxonomic scope" value="Eukaryota"/>
</dbReference>
<feature type="signal peptide" evidence="2">
    <location>
        <begin position="1"/>
        <end position="20"/>
    </location>
</feature>
<accession>A0A0W0G2Y4</accession>
<comment type="caution">
    <text evidence="3">The sequence shown here is derived from an EMBL/GenBank/DDBJ whole genome shotgun (WGS) entry which is preliminary data.</text>
</comment>
<dbReference type="Proteomes" id="UP000054988">
    <property type="component" value="Unassembled WGS sequence"/>
</dbReference>
<gene>
    <name evidence="3" type="ORF">WG66_4487</name>
</gene>
<proteinExistence type="predicted"/>
<dbReference type="InterPro" id="IPR012341">
    <property type="entry name" value="6hp_glycosidase-like_sf"/>
</dbReference>
<dbReference type="PANTHER" id="PTHR41814">
    <property type="entry name" value="EXPRESSED PROTEIN"/>
    <property type="match status" value="1"/>
</dbReference>
<dbReference type="Gene3D" id="1.50.10.10">
    <property type="match status" value="1"/>
</dbReference>
<dbReference type="SUPFAM" id="SSF48208">
    <property type="entry name" value="Six-hairpin glycosidases"/>
    <property type="match status" value="1"/>
</dbReference>
<sequence>MFSWPVALALLSCTSNVIFAWDRVFPFNPGFDIRAVTALAESLPSHSWEFGTACQALLELHNASLSVFSPCQSPAVPDIQAPTQTVHALQYADQKITIGTGANAFADGDGATSDSASLGVCGLLLGKTIQKYAEAAQSQLDYLVNEAPRWKNGAISHRSEEAEIWFVSFDLSYYCLALTEMFYRADFVYMAPPFIAYSGLFHDHAALIEIAVEQCKRYREVLLSTTHPRLWKHIVGNMHPDPGFWSTGNAWAAAGMTRVLATVLRATCISPAQKAQWVDDLTFMIKEIVDGAMLSVDDKGLLRNYLNDTTWFGEISGSSLLAAVVYRMAVIRPLIFGLSPYVEWADSIRETLGEGHITREGITQPAVNPLDWEDREPFLTGSPEGQSFVVLMYAAWRDCILENVCDCDWNSVGKDADEIKSWTKQCS</sequence>
<evidence type="ECO:0000313" key="3">
    <source>
        <dbReference type="EMBL" id="KTB42937.1"/>
    </source>
</evidence>
<dbReference type="Pfam" id="PF07470">
    <property type="entry name" value="Glyco_hydro_88"/>
    <property type="match status" value="1"/>
</dbReference>
<evidence type="ECO:0000256" key="2">
    <source>
        <dbReference type="SAM" id="SignalP"/>
    </source>
</evidence>
<keyword evidence="2" id="KW-0732">Signal</keyword>
<protein>
    <recommendedName>
        <fullName evidence="5">Six-hairpin glycosidase</fullName>
    </recommendedName>
</protein>
<dbReference type="EMBL" id="LATX01001272">
    <property type="protein sequence ID" value="KTB42937.1"/>
    <property type="molecule type" value="Genomic_DNA"/>
</dbReference>
<reference evidence="3 4" key="1">
    <citation type="submission" date="2015-12" db="EMBL/GenBank/DDBJ databases">
        <title>Draft genome sequence of Moniliophthora roreri, the causal agent of frosty pod rot of cacao.</title>
        <authorList>
            <person name="Aime M.C."/>
            <person name="Diaz-Valderrama J.R."/>
            <person name="Kijpornyongpan T."/>
            <person name="Phillips-Mora W."/>
        </authorList>
    </citation>
    <scope>NUCLEOTIDE SEQUENCE [LARGE SCALE GENOMIC DNA]</scope>
    <source>
        <strain evidence="3 4">MCA 2952</strain>
    </source>
</reference>
<dbReference type="PANTHER" id="PTHR41814:SF1">
    <property type="entry name" value="CELLULASE"/>
    <property type="match status" value="1"/>
</dbReference>
<dbReference type="GO" id="GO:0016787">
    <property type="term" value="F:hydrolase activity"/>
    <property type="evidence" value="ECO:0007669"/>
    <property type="project" value="UniProtKB-KW"/>
</dbReference>
<dbReference type="GO" id="GO:0005975">
    <property type="term" value="P:carbohydrate metabolic process"/>
    <property type="evidence" value="ECO:0007669"/>
    <property type="project" value="InterPro"/>
</dbReference>
<keyword evidence="1" id="KW-0378">Hydrolase</keyword>
<name>A0A0W0G2Y4_MONRR</name>
<dbReference type="InterPro" id="IPR010905">
    <property type="entry name" value="Glyco_hydro_88"/>
</dbReference>
<feature type="chain" id="PRO_5006902286" description="Six-hairpin glycosidase" evidence="2">
    <location>
        <begin position="21"/>
        <end position="427"/>
    </location>
</feature>
<evidence type="ECO:0000313" key="4">
    <source>
        <dbReference type="Proteomes" id="UP000054988"/>
    </source>
</evidence>
<evidence type="ECO:0008006" key="5">
    <source>
        <dbReference type="Google" id="ProtNLM"/>
    </source>
</evidence>
<organism evidence="3 4">
    <name type="scientific">Moniliophthora roreri</name>
    <name type="common">Frosty pod rot fungus</name>
    <name type="synonym">Monilia roreri</name>
    <dbReference type="NCBI Taxonomy" id="221103"/>
    <lineage>
        <taxon>Eukaryota</taxon>
        <taxon>Fungi</taxon>
        <taxon>Dikarya</taxon>
        <taxon>Basidiomycota</taxon>
        <taxon>Agaricomycotina</taxon>
        <taxon>Agaricomycetes</taxon>
        <taxon>Agaricomycetidae</taxon>
        <taxon>Agaricales</taxon>
        <taxon>Marasmiineae</taxon>
        <taxon>Marasmiaceae</taxon>
        <taxon>Moniliophthora</taxon>
    </lineage>
</organism>
<dbReference type="AlphaFoldDB" id="A0A0W0G2Y4"/>
<dbReference type="InterPro" id="IPR008928">
    <property type="entry name" value="6-hairpin_glycosidase_sf"/>
</dbReference>